<dbReference type="Pfam" id="PF11915">
    <property type="entry name" value="DUF3433"/>
    <property type="match status" value="2"/>
</dbReference>
<evidence type="ECO:0000313" key="2">
    <source>
        <dbReference type="EMBL" id="KAK0638452.1"/>
    </source>
</evidence>
<evidence type="ECO:0000313" key="3">
    <source>
        <dbReference type="Proteomes" id="UP001174936"/>
    </source>
</evidence>
<feature type="transmembrane region" description="Helical" evidence="1">
    <location>
        <begin position="865"/>
        <end position="882"/>
    </location>
</feature>
<proteinExistence type="predicted"/>
<keyword evidence="3" id="KW-1185">Reference proteome</keyword>
<name>A0AA40CHB3_9PEZI</name>
<comment type="caution">
    <text evidence="2">The sequence shown here is derived from an EMBL/GenBank/DDBJ whole genome shotgun (WGS) entry which is preliminary data.</text>
</comment>
<feature type="transmembrane region" description="Helical" evidence="1">
    <location>
        <begin position="968"/>
        <end position="986"/>
    </location>
</feature>
<keyword evidence="1" id="KW-1133">Transmembrane helix</keyword>
<organism evidence="2 3">
    <name type="scientific">Cercophora newfieldiana</name>
    <dbReference type="NCBI Taxonomy" id="92897"/>
    <lineage>
        <taxon>Eukaryota</taxon>
        <taxon>Fungi</taxon>
        <taxon>Dikarya</taxon>
        <taxon>Ascomycota</taxon>
        <taxon>Pezizomycotina</taxon>
        <taxon>Sordariomycetes</taxon>
        <taxon>Sordariomycetidae</taxon>
        <taxon>Sordariales</taxon>
        <taxon>Lasiosphaeriaceae</taxon>
        <taxon>Cercophora</taxon>
    </lineage>
</organism>
<dbReference type="PANTHER" id="PTHR37544:SF3">
    <property type="entry name" value="SPRAY"/>
    <property type="match status" value="1"/>
</dbReference>
<dbReference type="EMBL" id="JAULSV010000007">
    <property type="protein sequence ID" value="KAK0638452.1"/>
    <property type="molecule type" value="Genomic_DNA"/>
</dbReference>
<keyword evidence="1" id="KW-0812">Transmembrane</keyword>
<feature type="transmembrane region" description="Helical" evidence="1">
    <location>
        <begin position="695"/>
        <end position="713"/>
    </location>
</feature>
<feature type="transmembrane region" description="Helical" evidence="1">
    <location>
        <begin position="641"/>
        <end position="660"/>
    </location>
</feature>
<evidence type="ECO:0000256" key="1">
    <source>
        <dbReference type="SAM" id="Phobius"/>
    </source>
</evidence>
<accession>A0AA40CHB3</accession>
<sequence length="1082" mass="118997">MVYWRKSKRGHGQDIPDYKATALRMEFLTALFFFMAGLTFTLEYLLRTLPQEHDRNKIPHDFPYTPSAGSRLPAIQPTAIDIEVDAKGLANTPSTKPVASAADPSASATRLTTEISQASPTQGHGQIPFKVAILEPPFFAPPDSKDPLETYVTWADQWYGNPSDLYARTALFPGQSVDDDTCIYKYQAIVLTTNNTGCRAIIDPSGQNSPPNGWRRGSWIMENLWFEIGGKCDRDYDDWYSGYPSNLLSGSNNYIPNDNSTKPDDGDVSFDEIGRWHSLQRYAGTFLESVRKCRMKDGSVHGEMEWLQSEESDYQWGSWKQKPGGASSESPRSVLLVYNGIASRDAENSPIHWITSREQGDRLYNQFIITLSGESWVLGTTGIWLPTLPTNPIFPPPPPPQPIDPTSATGHDSAGRVLAPTSPAPTMTASPPPRTVVEVPVTQEYLTTTTYTTDGRATSSRYMVTKPGTILMNVPAAMVPAVVTVETNAEGQPTTTFTDYGGDVVLATRLTTITNSKGSPVATTLTAAPASSAVKIYTDARGVPVTTATKYLVFPHIPGSKPADIVLAKKASYFVVYFFPIALTLLILIPMQTIDTEVKLLLPFRLLTLEGGSAEALCLRAGGFTGRLNGWRLLWRHGDPISVVSDLLVVCAAGLVAISGETVGLKLRGTCVKHNMGSCLVTVAAFPTPARVAEALLGLLMVLIVVLGMCLRWKKTGTAVHPTSVAAISALLQIAETKRVMRGLDVDPDEGKKGEETLDAQLTERLKGTALRLGWVATGGRANDYGLLIAHHDGSVVNREVRVRKVDSGGWKRTAFSVGAAERTFQGIFLFLLCALLTLVLYYEGTEYKDPTLSPFEYFMDSQEFGVIMLFTSIGELICFAWDHLFSNFTKKIVLLRMAQKAQPAASSVLQTRPTNVFTGFWRSLRDRDSLGAAMTFAGILSKLLPALLSGIPFQAAQTYQAHEICTWSAIAVLILMVFVLVYHMWRVKWPSIPASPDLLAGWVYYICDSHMLRDFERLSMLGRRERDLRVVRMQRLYRFGWIKGVSGRWRMGIDYAEGDQGYKMKSLGAMGFGVGGRVRGG</sequence>
<feature type="transmembrane region" description="Helical" evidence="1">
    <location>
        <begin position="571"/>
        <end position="589"/>
    </location>
</feature>
<dbReference type="PANTHER" id="PTHR37544">
    <property type="entry name" value="SPRAY-RELATED"/>
    <property type="match status" value="1"/>
</dbReference>
<protein>
    <submittedName>
        <fullName evidence="2">Uncharacterized protein</fullName>
    </submittedName>
</protein>
<keyword evidence="1" id="KW-0472">Membrane</keyword>
<gene>
    <name evidence="2" type="ORF">B0T16DRAFT_381490</name>
</gene>
<dbReference type="AlphaFoldDB" id="A0AA40CHB3"/>
<feature type="transmembrane region" description="Helical" evidence="1">
    <location>
        <begin position="27"/>
        <end position="46"/>
    </location>
</feature>
<reference evidence="2" key="1">
    <citation type="submission" date="2023-06" db="EMBL/GenBank/DDBJ databases">
        <title>Genome-scale phylogeny and comparative genomics of the fungal order Sordariales.</title>
        <authorList>
            <consortium name="Lawrence Berkeley National Laboratory"/>
            <person name="Hensen N."/>
            <person name="Bonometti L."/>
            <person name="Westerberg I."/>
            <person name="Brannstrom I.O."/>
            <person name="Guillou S."/>
            <person name="Cros-Aarteil S."/>
            <person name="Calhoun S."/>
            <person name="Haridas S."/>
            <person name="Kuo A."/>
            <person name="Mondo S."/>
            <person name="Pangilinan J."/>
            <person name="Riley R."/>
            <person name="Labutti K."/>
            <person name="Andreopoulos B."/>
            <person name="Lipzen A."/>
            <person name="Chen C."/>
            <person name="Yanf M."/>
            <person name="Daum C."/>
            <person name="Ng V."/>
            <person name="Clum A."/>
            <person name="Steindorff A."/>
            <person name="Ohm R."/>
            <person name="Martin F."/>
            <person name="Silar P."/>
            <person name="Natvig D."/>
            <person name="Lalanne C."/>
            <person name="Gautier V."/>
            <person name="Ament-Velasquez S.L."/>
            <person name="Kruys A."/>
            <person name="Hutchinson M.I."/>
            <person name="Powell A.J."/>
            <person name="Barry K."/>
            <person name="Miller A.N."/>
            <person name="Grigoriev I.V."/>
            <person name="Debuchy R."/>
            <person name="Gladieux P."/>
            <person name="Thoren M.H."/>
            <person name="Johannesson H."/>
        </authorList>
    </citation>
    <scope>NUCLEOTIDE SEQUENCE</scope>
    <source>
        <strain evidence="2">SMH2532-1</strain>
    </source>
</reference>
<dbReference type="InterPro" id="IPR021840">
    <property type="entry name" value="DUF3433"/>
</dbReference>
<dbReference type="Proteomes" id="UP001174936">
    <property type="component" value="Unassembled WGS sequence"/>
</dbReference>
<feature type="transmembrane region" description="Helical" evidence="1">
    <location>
        <begin position="931"/>
        <end position="956"/>
    </location>
</feature>
<feature type="transmembrane region" description="Helical" evidence="1">
    <location>
        <begin position="827"/>
        <end position="845"/>
    </location>
</feature>